<dbReference type="PANTHER" id="PTHR14195">
    <property type="entry name" value="G PATCH DOMAIN CONTAINING PROTEIN 2"/>
    <property type="match status" value="1"/>
</dbReference>
<gene>
    <name evidence="2" type="ORF">MGAL_10B021858</name>
</gene>
<feature type="domain" description="G-patch" evidence="1">
    <location>
        <begin position="16"/>
        <end position="62"/>
    </location>
</feature>
<dbReference type="GO" id="GO:0003676">
    <property type="term" value="F:nucleic acid binding"/>
    <property type="evidence" value="ECO:0007669"/>
    <property type="project" value="InterPro"/>
</dbReference>
<organism evidence="2 3">
    <name type="scientific">Mytilus galloprovincialis</name>
    <name type="common">Mediterranean mussel</name>
    <dbReference type="NCBI Taxonomy" id="29158"/>
    <lineage>
        <taxon>Eukaryota</taxon>
        <taxon>Metazoa</taxon>
        <taxon>Spiralia</taxon>
        <taxon>Lophotrochozoa</taxon>
        <taxon>Mollusca</taxon>
        <taxon>Bivalvia</taxon>
        <taxon>Autobranchia</taxon>
        <taxon>Pteriomorphia</taxon>
        <taxon>Mytilida</taxon>
        <taxon>Mytiloidea</taxon>
        <taxon>Mytilidae</taxon>
        <taxon>Mytilinae</taxon>
        <taxon>Mytilus</taxon>
    </lineage>
</organism>
<dbReference type="PROSITE" id="PS50174">
    <property type="entry name" value="G_PATCH"/>
    <property type="match status" value="1"/>
</dbReference>
<dbReference type="InterPro" id="IPR051189">
    <property type="entry name" value="Splicing_assoc_domain"/>
</dbReference>
<dbReference type="Proteomes" id="UP000596742">
    <property type="component" value="Unassembled WGS sequence"/>
</dbReference>
<dbReference type="Pfam" id="PF01585">
    <property type="entry name" value="G-patch"/>
    <property type="match status" value="1"/>
</dbReference>
<sequence>MTFPGYVGDEASPIPETNIGNKMLQSMGWKPGSGLGAEGEGIQTPVLAYRRLRRTGLGHSKTKHKKS</sequence>
<protein>
    <submittedName>
        <fullName evidence="2">G patch domain-containing protein 2</fullName>
    </submittedName>
</protein>
<comment type="caution">
    <text evidence="2">The sequence shown here is derived from an EMBL/GenBank/DDBJ whole genome shotgun (WGS) entry which is preliminary data.</text>
</comment>
<keyword evidence="3" id="KW-1185">Reference proteome</keyword>
<dbReference type="EMBL" id="UYJE01007642">
    <property type="protein sequence ID" value="VDI56706.1"/>
    <property type="molecule type" value="Genomic_DNA"/>
</dbReference>
<accession>A0A8B6FZQ2</accession>
<dbReference type="SMART" id="SM00443">
    <property type="entry name" value="G_patch"/>
    <property type="match status" value="1"/>
</dbReference>
<evidence type="ECO:0000313" key="3">
    <source>
        <dbReference type="Proteomes" id="UP000596742"/>
    </source>
</evidence>
<proteinExistence type="predicted"/>
<dbReference type="AlphaFoldDB" id="A0A8B6FZQ2"/>
<dbReference type="OrthoDB" id="6095487at2759"/>
<evidence type="ECO:0000259" key="1">
    <source>
        <dbReference type="PROSITE" id="PS50174"/>
    </source>
</evidence>
<evidence type="ECO:0000313" key="2">
    <source>
        <dbReference type="EMBL" id="VDI56706.1"/>
    </source>
</evidence>
<reference evidence="2" key="1">
    <citation type="submission" date="2018-11" db="EMBL/GenBank/DDBJ databases">
        <authorList>
            <person name="Alioto T."/>
            <person name="Alioto T."/>
        </authorList>
    </citation>
    <scope>NUCLEOTIDE SEQUENCE</scope>
</reference>
<dbReference type="InterPro" id="IPR000467">
    <property type="entry name" value="G_patch_dom"/>
</dbReference>
<name>A0A8B6FZQ2_MYTGA</name>